<dbReference type="AlphaFoldDB" id="A0A243RRE2"/>
<organism evidence="2 3">
    <name type="scientific">Streptomyces swartbergensis</name>
    <dbReference type="NCBI Taxonomy" id="487165"/>
    <lineage>
        <taxon>Bacteria</taxon>
        <taxon>Bacillati</taxon>
        <taxon>Actinomycetota</taxon>
        <taxon>Actinomycetes</taxon>
        <taxon>Kitasatosporales</taxon>
        <taxon>Streptomycetaceae</taxon>
        <taxon>Streptomyces</taxon>
    </lineage>
</organism>
<evidence type="ECO:0000313" key="2">
    <source>
        <dbReference type="EMBL" id="OUC97585.1"/>
    </source>
</evidence>
<dbReference type="Proteomes" id="UP000195105">
    <property type="component" value="Unassembled WGS sequence"/>
</dbReference>
<keyword evidence="3" id="KW-1185">Reference proteome</keyword>
<comment type="caution">
    <text evidence="2">The sequence shown here is derived from an EMBL/GenBank/DDBJ whole genome shotgun (WGS) entry which is preliminary data.</text>
</comment>
<accession>A0A243RRE2</accession>
<evidence type="ECO:0000256" key="1">
    <source>
        <dbReference type="SAM" id="MobiDB-lite"/>
    </source>
</evidence>
<name>A0A243RRE2_9ACTN</name>
<gene>
    <name evidence="2" type="ORF">CA983_30270</name>
</gene>
<proteinExistence type="predicted"/>
<dbReference type="EMBL" id="NGFN01000244">
    <property type="protein sequence ID" value="OUC97585.1"/>
    <property type="molecule type" value="Genomic_DNA"/>
</dbReference>
<evidence type="ECO:0000313" key="3">
    <source>
        <dbReference type="Proteomes" id="UP000195105"/>
    </source>
</evidence>
<sequence length="69" mass="7085">MYTGDAMMTHFTGDAGIKRIVVALIVAIPLLAAPHAVAHGFDAPSASAFSASSGNEDWGSPAPDNEDWG</sequence>
<protein>
    <submittedName>
        <fullName evidence="2">Uncharacterized protein</fullName>
    </submittedName>
</protein>
<reference evidence="2 3" key="1">
    <citation type="submission" date="2017-05" db="EMBL/GenBank/DDBJ databases">
        <title>Biotechnological potential of actinobacteria isolated from South African environments.</title>
        <authorList>
            <person name="Le Roes-Hill M."/>
            <person name="Prins A."/>
            <person name="Durrell K.A."/>
        </authorList>
    </citation>
    <scope>NUCLEOTIDE SEQUENCE [LARGE SCALE GENOMIC DNA]</scope>
    <source>
        <strain evidence="2 3">HMC13</strain>
    </source>
</reference>
<feature type="region of interest" description="Disordered" evidence="1">
    <location>
        <begin position="46"/>
        <end position="69"/>
    </location>
</feature>